<gene>
    <name evidence="3" type="ORF">LOTGIDRAFT_204701</name>
</gene>
<dbReference type="Pfam" id="PF00085">
    <property type="entry name" value="Thioredoxin"/>
    <property type="match status" value="1"/>
</dbReference>
<dbReference type="EMBL" id="KB203440">
    <property type="protein sequence ID" value="ESO84626.1"/>
    <property type="molecule type" value="Genomic_DNA"/>
</dbReference>
<dbReference type="GO" id="GO:0005737">
    <property type="term" value="C:cytoplasm"/>
    <property type="evidence" value="ECO:0007669"/>
    <property type="project" value="TreeGrafter"/>
</dbReference>
<feature type="transmembrane region" description="Helical" evidence="1">
    <location>
        <begin position="93"/>
        <end position="112"/>
    </location>
</feature>
<feature type="transmembrane region" description="Helical" evidence="1">
    <location>
        <begin position="21"/>
        <end position="41"/>
    </location>
</feature>
<dbReference type="SUPFAM" id="SSF52833">
    <property type="entry name" value="Thioredoxin-like"/>
    <property type="match status" value="1"/>
</dbReference>
<keyword evidence="4" id="KW-1185">Reference proteome</keyword>
<sequence length="262" mass="30780">MFDELIFGTKTLLSPHHATNIFLASSYILLKTIPIVCSYLFFDCSLELQEWEWITFLGCVIVLKTKKLTYFVDYINTACLFTKMLNTVMFFKANPLYGTVFGGLCILHFIFIPEPTYQGPEYITYFRASHLDEELEKDKRIIWVVTFYAAWSPPCVTFASIFSQISNEYHLDNLKFAKMDISKYPAVAEKYKIDCSSWSRQLPTVILFENGKDKIRRPLTNGKQTAKFMWTKENVIREFDLNQYYGDCKKHPIPKYREKKEN</sequence>
<dbReference type="STRING" id="225164.V3ZUL8"/>
<dbReference type="Gene3D" id="3.40.30.10">
    <property type="entry name" value="Glutaredoxin"/>
    <property type="match status" value="1"/>
</dbReference>
<dbReference type="GeneID" id="20245742"/>
<dbReference type="InterPro" id="IPR036249">
    <property type="entry name" value="Thioredoxin-like_sf"/>
</dbReference>
<dbReference type="HOGENOM" id="CLU_064868_1_0_1"/>
<dbReference type="OrthoDB" id="20229at2759"/>
<keyword evidence="1" id="KW-0472">Membrane</keyword>
<protein>
    <recommendedName>
        <fullName evidence="2">Thioredoxin domain-containing protein</fullName>
    </recommendedName>
</protein>
<organism evidence="3 4">
    <name type="scientific">Lottia gigantea</name>
    <name type="common">Giant owl limpet</name>
    <dbReference type="NCBI Taxonomy" id="225164"/>
    <lineage>
        <taxon>Eukaryota</taxon>
        <taxon>Metazoa</taxon>
        <taxon>Spiralia</taxon>
        <taxon>Lophotrochozoa</taxon>
        <taxon>Mollusca</taxon>
        <taxon>Gastropoda</taxon>
        <taxon>Patellogastropoda</taxon>
        <taxon>Lottioidea</taxon>
        <taxon>Lottiidae</taxon>
        <taxon>Lottia</taxon>
    </lineage>
</organism>
<name>V3ZUL8_LOTGI</name>
<evidence type="ECO:0000256" key="1">
    <source>
        <dbReference type="SAM" id="Phobius"/>
    </source>
</evidence>
<dbReference type="PROSITE" id="PS51352">
    <property type="entry name" value="THIOREDOXIN_2"/>
    <property type="match status" value="1"/>
</dbReference>
<dbReference type="RefSeq" id="XP_009064617.1">
    <property type="nucleotide sequence ID" value="XM_009066369.1"/>
</dbReference>
<evidence type="ECO:0000259" key="2">
    <source>
        <dbReference type="PROSITE" id="PS51352"/>
    </source>
</evidence>
<proteinExistence type="predicted"/>
<dbReference type="PANTHER" id="PTHR45663">
    <property type="entry name" value="GEO12009P1"/>
    <property type="match status" value="1"/>
</dbReference>
<dbReference type="GO" id="GO:0015035">
    <property type="term" value="F:protein-disulfide reductase activity"/>
    <property type="evidence" value="ECO:0007669"/>
    <property type="project" value="TreeGrafter"/>
</dbReference>
<dbReference type="OMA" id="VIMIRTR"/>
<dbReference type="CTD" id="20245742"/>
<evidence type="ECO:0000313" key="3">
    <source>
        <dbReference type="EMBL" id="ESO84626.1"/>
    </source>
</evidence>
<keyword evidence="1" id="KW-1133">Transmembrane helix</keyword>
<accession>V3ZUL8</accession>
<evidence type="ECO:0000313" key="4">
    <source>
        <dbReference type="Proteomes" id="UP000030746"/>
    </source>
</evidence>
<dbReference type="InterPro" id="IPR013766">
    <property type="entry name" value="Thioredoxin_domain"/>
</dbReference>
<feature type="transmembrane region" description="Helical" evidence="1">
    <location>
        <begin position="141"/>
        <end position="162"/>
    </location>
</feature>
<dbReference type="KEGG" id="lgi:LOTGIDRAFT_204701"/>
<dbReference type="AlphaFoldDB" id="V3ZUL8"/>
<dbReference type="PANTHER" id="PTHR45663:SF11">
    <property type="entry name" value="GEO12009P1"/>
    <property type="match status" value="1"/>
</dbReference>
<reference evidence="3 4" key="1">
    <citation type="journal article" date="2013" name="Nature">
        <title>Insights into bilaterian evolution from three spiralian genomes.</title>
        <authorList>
            <person name="Simakov O."/>
            <person name="Marletaz F."/>
            <person name="Cho S.J."/>
            <person name="Edsinger-Gonzales E."/>
            <person name="Havlak P."/>
            <person name="Hellsten U."/>
            <person name="Kuo D.H."/>
            <person name="Larsson T."/>
            <person name="Lv J."/>
            <person name="Arendt D."/>
            <person name="Savage R."/>
            <person name="Osoegawa K."/>
            <person name="de Jong P."/>
            <person name="Grimwood J."/>
            <person name="Chapman J.A."/>
            <person name="Shapiro H."/>
            <person name="Aerts A."/>
            <person name="Otillar R.P."/>
            <person name="Terry A.Y."/>
            <person name="Boore J.L."/>
            <person name="Grigoriev I.V."/>
            <person name="Lindberg D.R."/>
            <person name="Seaver E.C."/>
            <person name="Weisblat D.A."/>
            <person name="Putnam N.H."/>
            <person name="Rokhsar D.S."/>
        </authorList>
    </citation>
    <scope>NUCLEOTIDE SEQUENCE [LARGE SCALE GENOMIC DNA]</scope>
</reference>
<dbReference type="Proteomes" id="UP000030746">
    <property type="component" value="Unassembled WGS sequence"/>
</dbReference>
<feature type="domain" description="Thioredoxin" evidence="2">
    <location>
        <begin position="100"/>
        <end position="241"/>
    </location>
</feature>
<keyword evidence="1" id="KW-0812">Transmembrane</keyword>